<feature type="domain" description="HAT C-terminal dimerisation" evidence="1">
    <location>
        <begin position="81"/>
        <end position="114"/>
    </location>
</feature>
<sequence>MLKFKNICKTQYYDIFSEKVKGNQNELLTKSALQSQCKDFENFEMDVLASFQISCSKNKDPVDDNSWKYEITKYLFEVANSSENVLNWWKSHETIFPILSNMARNLLALSATSALE</sequence>
<reference evidence="2" key="1">
    <citation type="submission" date="2022-01" db="EMBL/GenBank/DDBJ databases">
        <authorList>
            <person name="King R."/>
        </authorList>
    </citation>
    <scope>NUCLEOTIDE SEQUENCE</scope>
</reference>
<evidence type="ECO:0000313" key="2">
    <source>
        <dbReference type="EMBL" id="CAH1107716.1"/>
    </source>
</evidence>
<dbReference type="GO" id="GO:0046983">
    <property type="term" value="F:protein dimerization activity"/>
    <property type="evidence" value="ECO:0007669"/>
    <property type="project" value="InterPro"/>
</dbReference>
<dbReference type="AlphaFoldDB" id="A0A9P0CTB4"/>
<dbReference type="SUPFAM" id="SSF53098">
    <property type="entry name" value="Ribonuclease H-like"/>
    <property type="match status" value="1"/>
</dbReference>
<dbReference type="Pfam" id="PF05699">
    <property type="entry name" value="Dimer_Tnp_hAT"/>
    <property type="match status" value="1"/>
</dbReference>
<dbReference type="InterPro" id="IPR012337">
    <property type="entry name" value="RNaseH-like_sf"/>
</dbReference>
<proteinExistence type="predicted"/>
<gene>
    <name evidence="2" type="ORF">PSYICH_LOCUS8407</name>
</gene>
<accession>A0A9P0CTB4</accession>
<evidence type="ECO:0000313" key="3">
    <source>
        <dbReference type="Proteomes" id="UP001153636"/>
    </source>
</evidence>
<dbReference type="EMBL" id="OV651815">
    <property type="protein sequence ID" value="CAH1107716.1"/>
    <property type="molecule type" value="Genomic_DNA"/>
</dbReference>
<evidence type="ECO:0000259" key="1">
    <source>
        <dbReference type="Pfam" id="PF05699"/>
    </source>
</evidence>
<dbReference type="OrthoDB" id="3062869at2759"/>
<keyword evidence="3" id="KW-1185">Reference proteome</keyword>
<dbReference type="InterPro" id="IPR008906">
    <property type="entry name" value="HATC_C_dom"/>
</dbReference>
<name>A0A9P0CTB4_9CUCU</name>
<protein>
    <recommendedName>
        <fullName evidence="1">HAT C-terminal dimerisation domain-containing protein</fullName>
    </recommendedName>
</protein>
<organism evidence="2 3">
    <name type="scientific">Psylliodes chrysocephalus</name>
    <dbReference type="NCBI Taxonomy" id="3402493"/>
    <lineage>
        <taxon>Eukaryota</taxon>
        <taxon>Metazoa</taxon>
        <taxon>Ecdysozoa</taxon>
        <taxon>Arthropoda</taxon>
        <taxon>Hexapoda</taxon>
        <taxon>Insecta</taxon>
        <taxon>Pterygota</taxon>
        <taxon>Neoptera</taxon>
        <taxon>Endopterygota</taxon>
        <taxon>Coleoptera</taxon>
        <taxon>Polyphaga</taxon>
        <taxon>Cucujiformia</taxon>
        <taxon>Chrysomeloidea</taxon>
        <taxon>Chrysomelidae</taxon>
        <taxon>Galerucinae</taxon>
        <taxon>Alticini</taxon>
        <taxon>Psylliodes</taxon>
    </lineage>
</organism>
<dbReference type="Proteomes" id="UP001153636">
    <property type="component" value="Chromosome 3"/>
</dbReference>